<dbReference type="EMBL" id="BEGY01000071">
    <property type="protein sequence ID" value="GAX81812.1"/>
    <property type="molecule type" value="Genomic_DNA"/>
</dbReference>
<reference evidence="1 2" key="1">
    <citation type="submission" date="2017-08" db="EMBL/GenBank/DDBJ databases">
        <title>Acidophilic green algal genome provides insights into adaptation to an acidic environment.</title>
        <authorList>
            <person name="Hirooka S."/>
            <person name="Hirose Y."/>
            <person name="Kanesaki Y."/>
            <person name="Higuchi S."/>
            <person name="Fujiwara T."/>
            <person name="Onuma R."/>
            <person name="Era A."/>
            <person name="Ohbayashi R."/>
            <person name="Uzuka A."/>
            <person name="Nozaki H."/>
            <person name="Yoshikawa H."/>
            <person name="Miyagishima S.Y."/>
        </authorList>
    </citation>
    <scope>NUCLEOTIDE SEQUENCE [LARGE SCALE GENOMIC DNA]</scope>
    <source>
        <strain evidence="1 2">NIES-2499</strain>
    </source>
</reference>
<evidence type="ECO:0000313" key="1">
    <source>
        <dbReference type="EMBL" id="GAX81812.1"/>
    </source>
</evidence>
<gene>
    <name evidence="1" type="ORF">CEUSTIGMA_g9240.t1</name>
</gene>
<sequence length="362" mass="39423">MMPYVLAAGLPPSLVRYAGPNAGQLRKWRRNAIKWWSDFWVDPEHDLPPSELEEELGWQDKYNYCDAGENELDEEDILDYLNDQHAKAAASKLPRGGALSAIRSVKSEAHCQLGRTDDSSDSDQKEYLGVQIGENVVAGGRLSSCPSMLGRSGSNLGLLTSRLLSNSKGFWSRNTSMGRRQHMFSKLSHPSFVTEDVNSESAPGAFLQRPVSGKQGIVTGKGPVGEGTVFLQPLRRDHDDVSSECYSPKSSASSFAVRSVGSLYGGRGSFKAISGVFSPVPKNKMSGAMGIAAHDAFFKVCNEDDQQLDALAYKAALDMGLNNDLLMHFGISPRSFWGDMDGQGDVVLKLSSTEHHTPEMAE</sequence>
<accession>A0A250XFX0</accession>
<organism evidence="1 2">
    <name type="scientific">Chlamydomonas eustigma</name>
    <dbReference type="NCBI Taxonomy" id="1157962"/>
    <lineage>
        <taxon>Eukaryota</taxon>
        <taxon>Viridiplantae</taxon>
        <taxon>Chlorophyta</taxon>
        <taxon>core chlorophytes</taxon>
        <taxon>Chlorophyceae</taxon>
        <taxon>CS clade</taxon>
        <taxon>Chlamydomonadales</taxon>
        <taxon>Chlamydomonadaceae</taxon>
        <taxon>Chlamydomonas</taxon>
    </lineage>
</organism>
<keyword evidence="2" id="KW-1185">Reference proteome</keyword>
<name>A0A250XFX0_9CHLO</name>
<evidence type="ECO:0000313" key="2">
    <source>
        <dbReference type="Proteomes" id="UP000232323"/>
    </source>
</evidence>
<comment type="caution">
    <text evidence="1">The sequence shown here is derived from an EMBL/GenBank/DDBJ whole genome shotgun (WGS) entry which is preliminary data.</text>
</comment>
<protein>
    <submittedName>
        <fullName evidence="1">Uncharacterized protein</fullName>
    </submittedName>
</protein>
<dbReference type="Proteomes" id="UP000232323">
    <property type="component" value="Unassembled WGS sequence"/>
</dbReference>
<proteinExistence type="predicted"/>
<dbReference type="AlphaFoldDB" id="A0A250XFX0"/>